<name>A0AAW8T6G1_9ENTE</name>
<dbReference type="Proteomes" id="UP001254770">
    <property type="component" value="Unassembled WGS sequence"/>
</dbReference>
<reference evidence="1" key="1">
    <citation type="submission" date="2023-03" db="EMBL/GenBank/DDBJ databases">
        <authorList>
            <person name="Shen W."/>
            <person name="Cai J."/>
        </authorList>
    </citation>
    <scope>NUCLEOTIDE SEQUENCE</scope>
    <source>
        <strain evidence="1">Y15</strain>
    </source>
</reference>
<sequence>MFNIKEYQSFLNGLDQTDIGNNSRSLLLEGLTCYMAGAYRASLIVTYTGFCSVLIDRFNRLDPDTYEERSKERKEIVNFQESITPENYLINKLILGKKSPFFPIGYNQKEQLGYFRTVRNTCAHGNVDEIVASSHVESFLLFVKQNLMRIYPNGTVESLLDKLSKLNILDHNDRECEEILENAKRIFSYLGEEDRLQFFTEITSRDANIRRRVSKKFISMLFQTEGNIFAAVNQLKSKHFLLLLKLFHLGNVTSTEKYFVKTEIGELFEKNYAELKSYMHSNKYYSDFDWDVIQVFVEIFSQYPRIQESDKYKELAAYAVDTLLVHKVHYKDLSLNEKWEMIQETYHPIIDEIFSYIYSEEVYPRYTYTYNEKIIRTDTFDISMSTDVYTMILIFAFYLNETEWHANKDIGLEFLEHLANTFLCTNKNYSRLMNLQKESPIQQEDIEGLREKFSVGTED</sequence>
<proteinExistence type="predicted"/>
<comment type="caution">
    <text evidence="1">The sequence shown here is derived from an EMBL/GenBank/DDBJ whole genome shotgun (WGS) entry which is preliminary data.</text>
</comment>
<accession>A0AAW8T6G1</accession>
<gene>
    <name evidence="1" type="ORF">P7D69_10265</name>
</gene>
<protein>
    <recommendedName>
        <fullName evidence="3">Apea-like HEPN domain-containing protein</fullName>
    </recommendedName>
</protein>
<organism evidence="1 2">
    <name type="scientific">Enterococcus raffinosus</name>
    <dbReference type="NCBI Taxonomy" id="71452"/>
    <lineage>
        <taxon>Bacteria</taxon>
        <taxon>Bacillati</taxon>
        <taxon>Bacillota</taxon>
        <taxon>Bacilli</taxon>
        <taxon>Lactobacillales</taxon>
        <taxon>Enterococcaceae</taxon>
        <taxon>Enterococcus</taxon>
    </lineage>
</organism>
<dbReference type="AlphaFoldDB" id="A0AAW8T6G1"/>
<evidence type="ECO:0000313" key="1">
    <source>
        <dbReference type="EMBL" id="MDT2544720.1"/>
    </source>
</evidence>
<evidence type="ECO:0008006" key="3">
    <source>
        <dbReference type="Google" id="ProtNLM"/>
    </source>
</evidence>
<evidence type="ECO:0000313" key="2">
    <source>
        <dbReference type="Proteomes" id="UP001254770"/>
    </source>
</evidence>
<dbReference type="EMBL" id="JARPXL010000008">
    <property type="protein sequence ID" value="MDT2544720.1"/>
    <property type="molecule type" value="Genomic_DNA"/>
</dbReference>
<dbReference type="RefSeq" id="WP_222227507.1">
    <property type="nucleotide sequence ID" value="NZ_CP081847.1"/>
</dbReference>